<evidence type="ECO:0000313" key="2">
    <source>
        <dbReference type="Proteomes" id="UP000000683"/>
    </source>
</evidence>
<protein>
    <submittedName>
        <fullName evidence="1">Uncharacterized protein</fullName>
    </submittedName>
</protein>
<dbReference type="AlphaFoldDB" id="F5Z6L6"/>
<gene>
    <name evidence="1" type="ordered locus">ambt_20190</name>
</gene>
<accession>F5Z6L6</accession>
<dbReference type="EMBL" id="CP002339">
    <property type="protein sequence ID" value="AEF05529.1"/>
    <property type="molecule type" value="Genomic_DNA"/>
</dbReference>
<organism evidence="1 2">
    <name type="scientific">Alteromonas naphthalenivorans</name>
    <dbReference type="NCBI Taxonomy" id="715451"/>
    <lineage>
        <taxon>Bacteria</taxon>
        <taxon>Pseudomonadati</taxon>
        <taxon>Pseudomonadota</taxon>
        <taxon>Gammaproteobacteria</taxon>
        <taxon>Alteromonadales</taxon>
        <taxon>Alteromonadaceae</taxon>
        <taxon>Alteromonas/Salinimonas group</taxon>
        <taxon>Alteromonas</taxon>
    </lineage>
</organism>
<name>F5Z6L6_ALTNA</name>
<dbReference type="HOGENOM" id="CLU_3362841_0_0_6"/>
<dbReference type="KEGG" id="alt:ambt_20190"/>
<keyword evidence="2" id="KW-1185">Reference proteome</keyword>
<reference evidence="1 2" key="1">
    <citation type="journal article" date="2011" name="J. Bacteriol.">
        <title>Complete genome sequence of the polycyclic aromatic hydrocarbon-degrading bacterium Alteromonas sp. strain SN2.</title>
        <authorList>
            <person name="Jin H.M."/>
            <person name="Jeong H."/>
            <person name="Moon E.J."/>
            <person name="Math R.K."/>
            <person name="Lee K."/>
            <person name="Kim H.J."/>
            <person name="Jeon C.O."/>
            <person name="Oh T.K."/>
            <person name="Kim J.F."/>
        </authorList>
    </citation>
    <scope>NUCLEOTIDE SEQUENCE [LARGE SCALE GENOMIC DNA]</scope>
    <source>
        <strain evidence="2">JCM 17741 / KACC 18427 / KCTC 11700BP / SN2</strain>
    </source>
</reference>
<proteinExistence type="predicted"/>
<dbReference type="Proteomes" id="UP000000683">
    <property type="component" value="Chromosome"/>
</dbReference>
<sequence length="35" mass="3814">MGNRAIAGAKLAKPPSEVQVLRCGLIFKVIDLKEF</sequence>
<evidence type="ECO:0000313" key="1">
    <source>
        <dbReference type="EMBL" id="AEF05529.1"/>
    </source>
</evidence>